<reference evidence="3" key="1">
    <citation type="submission" date="2022-10" db="EMBL/GenBank/DDBJ databases">
        <title>Chitiniphilus purpureus sp. nov., a novel chitin-degrading bacterium isolated from crawfish pond sediment.</title>
        <authorList>
            <person name="Li K."/>
        </authorList>
    </citation>
    <scope>NUCLEOTIDE SEQUENCE</scope>
    <source>
        <strain evidence="3">CD1</strain>
    </source>
</reference>
<keyword evidence="1" id="KW-0732">Signal</keyword>
<dbReference type="Proteomes" id="UP001061302">
    <property type="component" value="Chromosome"/>
</dbReference>
<dbReference type="Gene3D" id="3.40.190.10">
    <property type="entry name" value="Periplasmic binding protein-like II"/>
    <property type="match status" value="2"/>
</dbReference>
<dbReference type="PANTHER" id="PTHR30570:SF1">
    <property type="entry name" value="PHOSPHATE-BINDING PROTEIN PSTS"/>
    <property type="match status" value="1"/>
</dbReference>
<feature type="domain" description="PBP" evidence="2">
    <location>
        <begin position="25"/>
        <end position="262"/>
    </location>
</feature>
<evidence type="ECO:0000259" key="2">
    <source>
        <dbReference type="Pfam" id="PF12849"/>
    </source>
</evidence>
<organism evidence="3 4">
    <name type="scientific">Chitiniphilus purpureus</name>
    <dbReference type="NCBI Taxonomy" id="2981137"/>
    <lineage>
        <taxon>Bacteria</taxon>
        <taxon>Pseudomonadati</taxon>
        <taxon>Pseudomonadota</taxon>
        <taxon>Betaproteobacteria</taxon>
        <taxon>Neisseriales</taxon>
        <taxon>Chitinibacteraceae</taxon>
        <taxon>Chitiniphilus</taxon>
    </lineage>
</organism>
<dbReference type="PANTHER" id="PTHR30570">
    <property type="entry name" value="PERIPLASMIC PHOSPHATE BINDING COMPONENT OF PHOSPHATE ABC TRANSPORTER"/>
    <property type="match status" value="1"/>
</dbReference>
<sequence length="278" mass="29418">MALLLAGALGTIGLVGCDRATGSTQPAEKAAVERIMVVGASTIAPLMSEIAKAYEQSHPGVRIEVQAGGSSRGVLDVRQGTAGIGMVSRELKSDEADLKHVMIAQDGVGMIVHKDNPIQRFTKQQIIDIYTGKLTNWRQLGGDDAPITVVSKAEGRSTLDIFSHFFGVKYKDIKAHVVIGDNQQGIQAVAGSPATVGYVSIGTAEYEAQHGAAIKLVPVDNQVPTTAAVAAGEYAIRRPLNLVFKEPLTATAKDLVQFAQSRDASALVKKQFFVPVAQ</sequence>
<dbReference type="InterPro" id="IPR024370">
    <property type="entry name" value="PBP_domain"/>
</dbReference>
<gene>
    <name evidence="3" type="ORF">N8I74_02375</name>
</gene>
<dbReference type="Pfam" id="PF12849">
    <property type="entry name" value="PBP_like_2"/>
    <property type="match status" value="1"/>
</dbReference>
<dbReference type="InterPro" id="IPR050811">
    <property type="entry name" value="Phosphate_ABC_transporter"/>
</dbReference>
<evidence type="ECO:0000313" key="4">
    <source>
        <dbReference type="Proteomes" id="UP001061302"/>
    </source>
</evidence>
<accession>A0ABY6DUU0</accession>
<evidence type="ECO:0000313" key="3">
    <source>
        <dbReference type="EMBL" id="UXY17276.1"/>
    </source>
</evidence>
<evidence type="ECO:0000256" key="1">
    <source>
        <dbReference type="ARBA" id="ARBA00022729"/>
    </source>
</evidence>
<keyword evidence="4" id="KW-1185">Reference proteome</keyword>
<dbReference type="EMBL" id="CP106753">
    <property type="protein sequence ID" value="UXY17276.1"/>
    <property type="molecule type" value="Genomic_DNA"/>
</dbReference>
<proteinExistence type="predicted"/>
<name>A0ABY6DUU0_9NEIS</name>
<dbReference type="CDD" id="cd13653">
    <property type="entry name" value="PBP2_phosphate_like_1"/>
    <property type="match status" value="1"/>
</dbReference>
<dbReference type="RefSeq" id="WP_263126706.1">
    <property type="nucleotide sequence ID" value="NZ_CP106753.1"/>
</dbReference>
<protein>
    <submittedName>
        <fullName evidence="3">Phosphate ABC transporter substrate-binding protein</fullName>
    </submittedName>
</protein>
<dbReference type="SUPFAM" id="SSF53850">
    <property type="entry name" value="Periplasmic binding protein-like II"/>
    <property type="match status" value="1"/>
</dbReference>